<protein>
    <submittedName>
        <fullName evidence="3">Unannotated protein</fullName>
    </submittedName>
</protein>
<organism evidence="3">
    <name type="scientific">freshwater metagenome</name>
    <dbReference type="NCBI Taxonomy" id="449393"/>
    <lineage>
        <taxon>unclassified sequences</taxon>
        <taxon>metagenomes</taxon>
        <taxon>ecological metagenomes</taxon>
    </lineage>
</organism>
<accession>A0A6J6XC44</accession>
<dbReference type="EMBL" id="CAFBPS010000005">
    <property type="protein sequence ID" value="CAB5019222.1"/>
    <property type="molecule type" value="Genomic_DNA"/>
</dbReference>
<dbReference type="EMBL" id="CAFBLJ010000017">
    <property type="protein sequence ID" value="CAB4861761.1"/>
    <property type="molecule type" value="Genomic_DNA"/>
</dbReference>
<proteinExistence type="predicted"/>
<dbReference type="EMBL" id="CAFAAL010000006">
    <property type="protein sequence ID" value="CAB4792918.1"/>
    <property type="molecule type" value="Genomic_DNA"/>
</dbReference>
<evidence type="ECO:0000313" key="2">
    <source>
        <dbReference type="EMBL" id="CAB4771823.1"/>
    </source>
</evidence>
<reference evidence="3" key="1">
    <citation type="submission" date="2020-05" db="EMBL/GenBank/DDBJ databases">
        <authorList>
            <person name="Chiriac C."/>
            <person name="Salcher M."/>
            <person name="Ghai R."/>
            <person name="Kavagutti S V."/>
        </authorList>
    </citation>
    <scope>NUCLEOTIDE SEQUENCE</scope>
</reference>
<evidence type="ECO:0000313" key="5">
    <source>
        <dbReference type="EMBL" id="CAB4888857.1"/>
    </source>
</evidence>
<dbReference type="EMBL" id="CAEZYH010000009">
    <property type="protein sequence ID" value="CAB4711261.1"/>
    <property type="molecule type" value="Genomic_DNA"/>
</dbReference>
<evidence type="ECO:0000313" key="4">
    <source>
        <dbReference type="EMBL" id="CAB4861761.1"/>
    </source>
</evidence>
<dbReference type="AlphaFoldDB" id="A0A6J6XC44"/>
<gene>
    <name evidence="1" type="ORF">UFOPK2658_00418</name>
    <name evidence="2" type="ORF">UFOPK2880_00861</name>
    <name evidence="3" type="ORF">UFOPK3004_00153</name>
    <name evidence="4" type="ORF">UFOPK3304_00496</name>
    <name evidence="5" type="ORF">UFOPK3494_00169</name>
    <name evidence="6" type="ORF">UFOPK4134_00167</name>
</gene>
<name>A0A6J6XC44_9ZZZZ</name>
<evidence type="ECO:0000313" key="3">
    <source>
        <dbReference type="EMBL" id="CAB4792918.1"/>
    </source>
</evidence>
<sequence length="143" mass="15646">MFLNSGVVTLVGMQIVSALFVENFELRQAPGPSARIDITGAMFSMAAPSPVPLTIDPHLVALIFCAPHQSGAGVFEVIFRKGMEEDAEQIARNVSPFTVDPGKFTYRLVKGELDFTEYGQIFAHCRVDQGPWHLVPFTLLPPA</sequence>
<evidence type="ECO:0000313" key="1">
    <source>
        <dbReference type="EMBL" id="CAB4711261.1"/>
    </source>
</evidence>
<evidence type="ECO:0000313" key="6">
    <source>
        <dbReference type="EMBL" id="CAB5019222.1"/>
    </source>
</evidence>
<dbReference type="EMBL" id="CAEZZP010000045">
    <property type="protein sequence ID" value="CAB4771823.1"/>
    <property type="molecule type" value="Genomic_DNA"/>
</dbReference>
<dbReference type="EMBL" id="CAFBMF010000005">
    <property type="protein sequence ID" value="CAB4888857.1"/>
    <property type="molecule type" value="Genomic_DNA"/>
</dbReference>